<dbReference type="RefSeq" id="XP_003646224.1">
    <property type="nucleotide sequence ID" value="XM_003646176.1"/>
</dbReference>
<dbReference type="AlphaFoldDB" id="G8JTQ4"/>
<sequence>MLPRKISLSEVRRHTSADDCWFIIHNKVYDITNLLSTHPGGAKTLLKYAGRDATLPFDDVGHSTESLVYDMAPGSCLGEVDLKPHEGGLSREDRCLFSQSKRLDGGVDGRRRNSWFSGWGGEGEDVDGDVSVTVQSMGTRSEKLDSDFNDWLKNVLLLFVISVCCVLLLVIRYQNHVRQVQRLGSDWPFSSFTTLDFTDLPVWIDSIPV</sequence>
<evidence type="ECO:0000256" key="13">
    <source>
        <dbReference type="SAM" id="Phobius"/>
    </source>
</evidence>
<dbReference type="OrthoDB" id="1925334at2759"/>
<protein>
    <recommendedName>
        <fullName evidence="14">Cytochrome b5 heme-binding domain-containing protein</fullName>
    </recommendedName>
</protein>
<comment type="similarity">
    <text evidence="12">Belongs to the cytochrome b5 family.</text>
</comment>
<dbReference type="PANTHER" id="PTHR19359">
    <property type="entry name" value="CYTOCHROME B5"/>
    <property type="match status" value="1"/>
</dbReference>
<evidence type="ECO:0000256" key="5">
    <source>
        <dbReference type="ARBA" id="ARBA00022723"/>
    </source>
</evidence>
<dbReference type="InterPro" id="IPR050668">
    <property type="entry name" value="Cytochrome_b5"/>
</dbReference>
<evidence type="ECO:0000256" key="1">
    <source>
        <dbReference type="ARBA" id="ARBA00004131"/>
    </source>
</evidence>
<evidence type="ECO:0000256" key="6">
    <source>
        <dbReference type="ARBA" id="ARBA00022824"/>
    </source>
</evidence>
<proteinExistence type="inferred from homology"/>
<organism evidence="15 16">
    <name type="scientific">Eremothecium cymbalariae (strain CBS 270.75 / DBVPG 7215 / KCTC 17166 / NRRL Y-17582)</name>
    <name type="common">Yeast</name>
    <dbReference type="NCBI Taxonomy" id="931890"/>
    <lineage>
        <taxon>Eukaryota</taxon>
        <taxon>Fungi</taxon>
        <taxon>Dikarya</taxon>
        <taxon>Ascomycota</taxon>
        <taxon>Saccharomycotina</taxon>
        <taxon>Saccharomycetes</taxon>
        <taxon>Saccharomycetales</taxon>
        <taxon>Saccharomycetaceae</taxon>
        <taxon>Eremothecium</taxon>
    </lineage>
</organism>
<dbReference type="InParanoid" id="G8JTQ4"/>
<dbReference type="GO" id="GO:0020037">
    <property type="term" value="F:heme binding"/>
    <property type="evidence" value="ECO:0007669"/>
    <property type="project" value="TreeGrafter"/>
</dbReference>
<dbReference type="InterPro" id="IPR036400">
    <property type="entry name" value="Cyt_B5-like_heme/steroid_sf"/>
</dbReference>
<dbReference type="STRING" id="931890.G8JTQ4"/>
<keyword evidence="3" id="KW-0349">Heme</keyword>
<dbReference type="Proteomes" id="UP000006790">
    <property type="component" value="Chromosome 4"/>
</dbReference>
<comment type="subcellular location">
    <subcellularLocation>
        <location evidence="1">Endoplasmic reticulum membrane</location>
        <topology evidence="1">Single-pass membrane protein</topology>
        <orientation evidence="1">Cytoplasmic side</orientation>
    </subcellularLocation>
    <subcellularLocation>
        <location evidence="11">Microsome membrane</location>
        <topology evidence="11">Single-pass membrane protein</topology>
        <orientation evidence="11">Cytoplasmic side</orientation>
    </subcellularLocation>
</comment>
<keyword evidence="13" id="KW-1133">Transmembrane helix</keyword>
<keyword evidence="4 13" id="KW-0812">Transmembrane</keyword>
<evidence type="ECO:0000256" key="8">
    <source>
        <dbReference type="ARBA" id="ARBA00022982"/>
    </source>
</evidence>
<dbReference type="eggNOG" id="KOG0537">
    <property type="taxonomic scope" value="Eukaryota"/>
</dbReference>
<dbReference type="PRINTS" id="PR00363">
    <property type="entry name" value="CYTOCHROMEB5"/>
</dbReference>
<dbReference type="KEGG" id="erc:Ecym_4346"/>
<dbReference type="PANTHER" id="PTHR19359:SF150">
    <property type="entry name" value="CYTOCHROME B5"/>
    <property type="match status" value="1"/>
</dbReference>
<evidence type="ECO:0000256" key="7">
    <source>
        <dbReference type="ARBA" id="ARBA00022848"/>
    </source>
</evidence>
<feature type="transmembrane region" description="Helical" evidence="13">
    <location>
        <begin position="151"/>
        <end position="171"/>
    </location>
</feature>
<evidence type="ECO:0000259" key="14">
    <source>
        <dbReference type="PROSITE" id="PS50255"/>
    </source>
</evidence>
<accession>G8JTQ4</accession>
<keyword evidence="9" id="KW-0408">Iron</keyword>
<dbReference type="PROSITE" id="PS50255">
    <property type="entry name" value="CYTOCHROME_B5_2"/>
    <property type="match status" value="1"/>
</dbReference>
<name>G8JTQ4_ERECY</name>
<dbReference type="GeneID" id="11471568"/>
<keyword evidence="2" id="KW-0813">Transport</keyword>
<dbReference type="GO" id="GO:0046872">
    <property type="term" value="F:metal ion binding"/>
    <property type="evidence" value="ECO:0007669"/>
    <property type="project" value="UniProtKB-KW"/>
</dbReference>
<evidence type="ECO:0000313" key="16">
    <source>
        <dbReference type="Proteomes" id="UP000006790"/>
    </source>
</evidence>
<evidence type="ECO:0000313" key="15">
    <source>
        <dbReference type="EMBL" id="AET39407.1"/>
    </source>
</evidence>
<keyword evidence="5" id="KW-0479">Metal-binding</keyword>
<dbReference type="Pfam" id="PF00173">
    <property type="entry name" value="Cyt-b5"/>
    <property type="match status" value="1"/>
</dbReference>
<keyword evidence="7" id="KW-0492">Microsome</keyword>
<evidence type="ECO:0000256" key="9">
    <source>
        <dbReference type="ARBA" id="ARBA00023004"/>
    </source>
</evidence>
<dbReference type="EMBL" id="CP002500">
    <property type="protein sequence ID" value="AET39407.1"/>
    <property type="molecule type" value="Genomic_DNA"/>
</dbReference>
<evidence type="ECO:0000256" key="10">
    <source>
        <dbReference type="ARBA" id="ARBA00023136"/>
    </source>
</evidence>
<dbReference type="Gene3D" id="3.10.120.10">
    <property type="entry name" value="Cytochrome b5-like heme/steroid binding domain"/>
    <property type="match status" value="1"/>
</dbReference>
<keyword evidence="6" id="KW-0256">Endoplasmic reticulum</keyword>
<keyword evidence="16" id="KW-1185">Reference proteome</keyword>
<dbReference type="GO" id="GO:0005789">
    <property type="term" value="C:endoplasmic reticulum membrane"/>
    <property type="evidence" value="ECO:0007669"/>
    <property type="project" value="UniProtKB-SubCell"/>
</dbReference>
<evidence type="ECO:0000256" key="3">
    <source>
        <dbReference type="ARBA" id="ARBA00022617"/>
    </source>
</evidence>
<gene>
    <name evidence="15" type="ordered locus">Ecym_4346</name>
</gene>
<feature type="domain" description="Cytochrome b5 heme-binding" evidence="14">
    <location>
        <begin position="3"/>
        <end position="81"/>
    </location>
</feature>
<dbReference type="SMART" id="SM01117">
    <property type="entry name" value="Cyt-b5"/>
    <property type="match status" value="1"/>
</dbReference>
<evidence type="ECO:0000256" key="4">
    <source>
        <dbReference type="ARBA" id="ARBA00022692"/>
    </source>
</evidence>
<dbReference type="HOGENOM" id="CLU_102602_2_0_1"/>
<dbReference type="InterPro" id="IPR001199">
    <property type="entry name" value="Cyt_B5-like_heme/steroid-bd"/>
</dbReference>
<dbReference type="SUPFAM" id="SSF55856">
    <property type="entry name" value="Cytochrome b5-like heme/steroid binding domain"/>
    <property type="match status" value="1"/>
</dbReference>
<evidence type="ECO:0000256" key="11">
    <source>
        <dbReference type="ARBA" id="ARBA00037877"/>
    </source>
</evidence>
<keyword evidence="10 13" id="KW-0472">Membrane</keyword>
<keyword evidence="8" id="KW-0249">Electron transport</keyword>
<reference evidence="16" key="1">
    <citation type="journal article" date="2012" name="G3 (Bethesda)">
        <title>Pichia sorbitophila, an interspecies yeast hybrid reveals early steps of genome resolution following polyploidization.</title>
        <authorList>
            <person name="Leh Louis V."/>
            <person name="Despons L."/>
            <person name="Friedrich A."/>
            <person name="Martin T."/>
            <person name="Durrens P."/>
            <person name="Casaregola S."/>
            <person name="Neuveglise C."/>
            <person name="Fairhead C."/>
            <person name="Marck C."/>
            <person name="Cruz J.A."/>
            <person name="Straub M.L."/>
            <person name="Kugler V."/>
            <person name="Sacerdot C."/>
            <person name="Uzunov Z."/>
            <person name="Thierry A."/>
            <person name="Weiss S."/>
            <person name="Bleykasten C."/>
            <person name="De Montigny J."/>
            <person name="Jacques N."/>
            <person name="Jung P."/>
            <person name="Lemaire M."/>
            <person name="Mallet S."/>
            <person name="Morel G."/>
            <person name="Richard G.F."/>
            <person name="Sarkar A."/>
            <person name="Savel G."/>
            <person name="Schacherer J."/>
            <person name="Seret M.L."/>
            <person name="Talla E."/>
            <person name="Samson G."/>
            <person name="Jubin C."/>
            <person name="Poulain J."/>
            <person name="Vacherie B."/>
            <person name="Barbe V."/>
            <person name="Pelletier E."/>
            <person name="Sherman D.J."/>
            <person name="Westhof E."/>
            <person name="Weissenbach J."/>
            <person name="Baret P.V."/>
            <person name="Wincker P."/>
            <person name="Gaillardin C."/>
            <person name="Dujon B."/>
            <person name="Souciet J.L."/>
        </authorList>
    </citation>
    <scope>NUCLEOTIDE SEQUENCE [LARGE SCALE GENOMIC DNA]</scope>
    <source>
        <strain evidence="16">CBS 270.75 / DBVPG 7215 / KCTC 17166 / NRRL Y-17582</strain>
    </source>
</reference>
<evidence type="ECO:0000256" key="2">
    <source>
        <dbReference type="ARBA" id="ARBA00022448"/>
    </source>
</evidence>
<dbReference type="GO" id="GO:0016126">
    <property type="term" value="P:sterol biosynthetic process"/>
    <property type="evidence" value="ECO:0007669"/>
    <property type="project" value="TreeGrafter"/>
</dbReference>
<dbReference type="OMA" id="VWIDSIP"/>
<evidence type="ECO:0000256" key="12">
    <source>
        <dbReference type="ARBA" id="ARBA00038168"/>
    </source>
</evidence>